<keyword evidence="4" id="KW-0564">Palmitate</keyword>
<evidence type="ECO:0008006" key="9">
    <source>
        <dbReference type="Google" id="ProtNLM"/>
    </source>
</evidence>
<dbReference type="NCBIfam" id="NF047847">
    <property type="entry name" value="SS_mature_LptM"/>
    <property type="match status" value="1"/>
</dbReference>
<evidence type="ECO:0000256" key="3">
    <source>
        <dbReference type="ARBA" id="ARBA00023136"/>
    </source>
</evidence>
<evidence type="ECO:0000256" key="6">
    <source>
        <dbReference type="ARBA" id="ARBA00023288"/>
    </source>
</evidence>
<dbReference type="KEGG" id="asip:AQUSIP_22080"/>
<protein>
    <recommendedName>
        <fullName evidence="9">Lipopeptide</fullName>
    </recommendedName>
</protein>
<keyword evidence="6" id="KW-0449">Lipoprotein</keyword>
<proteinExistence type="predicted"/>
<evidence type="ECO:0000256" key="2">
    <source>
        <dbReference type="ARBA" id="ARBA00022729"/>
    </source>
</evidence>
<evidence type="ECO:0000256" key="4">
    <source>
        <dbReference type="ARBA" id="ARBA00023139"/>
    </source>
</evidence>
<dbReference type="AlphaFoldDB" id="A0A5E4PKF2"/>
<dbReference type="Proteomes" id="UP000324194">
    <property type="component" value="Chromosome 1"/>
</dbReference>
<sequence>MRRLTGYFIIILISINMLSACGQSGKLYLPDEKSQNHAQKPD</sequence>
<evidence type="ECO:0000313" key="8">
    <source>
        <dbReference type="Proteomes" id="UP000324194"/>
    </source>
</evidence>
<keyword evidence="8" id="KW-1185">Reference proteome</keyword>
<dbReference type="OrthoDB" id="8550022at2"/>
<accession>A0A5E4PKF2</accession>
<gene>
    <name evidence="7" type="ORF">AQUSIP_22080</name>
</gene>
<dbReference type="InterPro" id="IPR032831">
    <property type="entry name" value="LptM_cons"/>
</dbReference>
<evidence type="ECO:0000313" key="7">
    <source>
        <dbReference type="EMBL" id="VVC76881.1"/>
    </source>
</evidence>
<dbReference type="PROSITE" id="PS51257">
    <property type="entry name" value="PROKAR_LIPOPROTEIN"/>
    <property type="match status" value="1"/>
</dbReference>
<reference evidence="7 8" key="1">
    <citation type="submission" date="2019-08" db="EMBL/GenBank/DDBJ databases">
        <authorList>
            <person name="Guy L."/>
        </authorList>
    </citation>
    <scope>NUCLEOTIDE SEQUENCE [LARGE SCALE GENOMIC DNA]</scope>
    <source>
        <strain evidence="7 8">SGT-108</strain>
    </source>
</reference>
<keyword evidence="5" id="KW-0998">Cell outer membrane</keyword>
<keyword evidence="2" id="KW-0732">Signal</keyword>
<dbReference type="EMBL" id="LR699119">
    <property type="protein sequence ID" value="VVC76881.1"/>
    <property type="molecule type" value="Genomic_DNA"/>
</dbReference>
<evidence type="ECO:0000256" key="5">
    <source>
        <dbReference type="ARBA" id="ARBA00023237"/>
    </source>
</evidence>
<comment type="subcellular location">
    <subcellularLocation>
        <location evidence="1">Cell outer membrane</location>
        <topology evidence="1">Lipid-anchor</topology>
    </subcellularLocation>
</comment>
<keyword evidence="3" id="KW-0472">Membrane</keyword>
<dbReference type="RefSeq" id="WP_148340163.1">
    <property type="nucleotide sequence ID" value="NZ_LR699119.1"/>
</dbReference>
<evidence type="ECO:0000256" key="1">
    <source>
        <dbReference type="ARBA" id="ARBA00004459"/>
    </source>
</evidence>
<name>A0A5E4PKF2_9COXI</name>
<organism evidence="7 8">
    <name type="scientific">Aquicella siphonis</name>
    <dbReference type="NCBI Taxonomy" id="254247"/>
    <lineage>
        <taxon>Bacteria</taxon>
        <taxon>Pseudomonadati</taxon>
        <taxon>Pseudomonadota</taxon>
        <taxon>Gammaproteobacteria</taxon>
        <taxon>Legionellales</taxon>
        <taxon>Coxiellaceae</taxon>
        <taxon>Aquicella</taxon>
    </lineage>
</organism>